<name>A0ABM0LU85_SACKO</name>
<protein>
    <submittedName>
        <fullName evidence="5">Probable leucine aminopeptidase MCYG_03459-like</fullName>
    </submittedName>
</protein>
<evidence type="ECO:0000256" key="2">
    <source>
        <dbReference type="ARBA" id="ARBA00005634"/>
    </source>
</evidence>
<dbReference type="PANTHER" id="PTHR12147">
    <property type="entry name" value="METALLOPEPTIDASE M28 FAMILY MEMBER"/>
    <property type="match status" value="1"/>
</dbReference>
<gene>
    <name evidence="5" type="primary">LOC102803202</name>
</gene>
<organism evidence="4 5">
    <name type="scientific">Saccoglossus kowalevskii</name>
    <name type="common">Acorn worm</name>
    <dbReference type="NCBI Taxonomy" id="10224"/>
    <lineage>
        <taxon>Eukaryota</taxon>
        <taxon>Metazoa</taxon>
        <taxon>Hemichordata</taxon>
        <taxon>Enteropneusta</taxon>
        <taxon>Harrimaniidae</taxon>
        <taxon>Saccoglossus</taxon>
    </lineage>
</organism>
<reference evidence="5" key="1">
    <citation type="submission" date="2025-08" db="UniProtKB">
        <authorList>
            <consortium name="RefSeq"/>
        </authorList>
    </citation>
    <scope>IDENTIFICATION</scope>
    <source>
        <tissue evidence="5">Testes</tissue>
    </source>
</reference>
<evidence type="ECO:0000259" key="3">
    <source>
        <dbReference type="Pfam" id="PF04389"/>
    </source>
</evidence>
<keyword evidence="4" id="KW-1185">Reference proteome</keyword>
<dbReference type="Proteomes" id="UP000694865">
    <property type="component" value="Unplaced"/>
</dbReference>
<feature type="domain" description="Peptidase M28" evidence="3">
    <location>
        <begin position="17"/>
        <end position="244"/>
    </location>
</feature>
<comment type="similarity">
    <text evidence="2">Belongs to the peptidase M28 family. M28B subfamily.</text>
</comment>
<proteinExistence type="inferred from homology"/>
<sequence>MYDMEFTEDILQFKGRNIIAVFPGTTIGTADDHVLLVGAHYDTVSSSPGVDDNGSGLAVLLETARILRKEMCKPKHTIIFVAFDFGEKDQLGSFNFVHNWLPTFLSNSDGTNSTFMGAIIMDCVMNYNNTENSQHFPLTFSLAFPELYFALQSENFKGNFLAVVGREHDDSPLLTRQELMYYENLLRSDHAAFWRNVPKSYSAIYLTDTREYRGSMVRCYHQSCDNIASISDNGLLYMAKITRTLVNMIKEIAVEEQPGGCVDSVLVEENTHSTTIETSGTSAYVLSVYLFPMFVYWIPYYNEYI</sequence>
<dbReference type="InterPro" id="IPR007484">
    <property type="entry name" value="Peptidase_M28"/>
</dbReference>
<dbReference type="Gene3D" id="3.40.630.10">
    <property type="entry name" value="Zn peptidases"/>
    <property type="match status" value="1"/>
</dbReference>
<dbReference type="GeneID" id="102803202"/>
<evidence type="ECO:0000256" key="1">
    <source>
        <dbReference type="ARBA" id="ARBA00001947"/>
    </source>
</evidence>
<dbReference type="RefSeq" id="XP_006811326.1">
    <property type="nucleotide sequence ID" value="XM_006811263.1"/>
</dbReference>
<dbReference type="Pfam" id="PF04389">
    <property type="entry name" value="Peptidase_M28"/>
    <property type="match status" value="1"/>
</dbReference>
<evidence type="ECO:0000313" key="5">
    <source>
        <dbReference type="RefSeq" id="XP_006811326.1"/>
    </source>
</evidence>
<dbReference type="SUPFAM" id="SSF53187">
    <property type="entry name" value="Zn-dependent exopeptidases"/>
    <property type="match status" value="1"/>
</dbReference>
<dbReference type="PANTHER" id="PTHR12147:SF26">
    <property type="entry name" value="PEPTIDASE M28 DOMAIN-CONTAINING PROTEIN"/>
    <property type="match status" value="1"/>
</dbReference>
<evidence type="ECO:0000313" key="4">
    <source>
        <dbReference type="Proteomes" id="UP000694865"/>
    </source>
</evidence>
<dbReference type="InterPro" id="IPR045175">
    <property type="entry name" value="M28_fam"/>
</dbReference>
<accession>A0ABM0LU85</accession>
<comment type="cofactor">
    <cofactor evidence="1">
        <name>Zn(2+)</name>
        <dbReference type="ChEBI" id="CHEBI:29105"/>
    </cofactor>
</comment>